<dbReference type="AlphaFoldDB" id="A0A699GHM7"/>
<sequence>VQVLLSDYLVFDDVASAILDEENRRNNKEDRKTSSRQVKALVVTGEREMSLALKKDGNALCCEVAVANERRKRFAEVWMFDTCNGHELKIIRIESIMVKIHDDNLSCKVEIQNKIMKIIKGALVLMRGEKVAANLYQLKGEIMEEEEASIALHSLSHRVAVTCQLLLGQQLLLQQELVAQPQK</sequence>
<gene>
    <name evidence="1" type="ORF">Tci_000720</name>
</gene>
<reference evidence="1" key="1">
    <citation type="journal article" date="2019" name="Sci. Rep.">
        <title>Draft genome of Tanacetum cinerariifolium, the natural source of mosquito coil.</title>
        <authorList>
            <person name="Yamashiro T."/>
            <person name="Shiraishi A."/>
            <person name="Satake H."/>
            <person name="Nakayama K."/>
        </authorList>
    </citation>
    <scope>NUCLEOTIDE SEQUENCE</scope>
</reference>
<feature type="non-terminal residue" evidence="1">
    <location>
        <position position="1"/>
    </location>
</feature>
<name>A0A699GHM7_TANCI</name>
<protein>
    <submittedName>
        <fullName evidence="1">Uncharacterized protein</fullName>
    </submittedName>
</protein>
<evidence type="ECO:0000313" key="1">
    <source>
        <dbReference type="EMBL" id="GEU28742.1"/>
    </source>
</evidence>
<comment type="caution">
    <text evidence="1">The sequence shown here is derived from an EMBL/GenBank/DDBJ whole genome shotgun (WGS) entry which is preliminary data.</text>
</comment>
<dbReference type="EMBL" id="BKCJ010000017">
    <property type="protein sequence ID" value="GEU28742.1"/>
    <property type="molecule type" value="Genomic_DNA"/>
</dbReference>
<accession>A0A699GHM7</accession>
<proteinExistence type="predicted"/>
<organism evidence="1">
    <name type="scientific">Tanacetum cinerariifolium</name>
    <name type="common">Dalmatian daisy</name>
    <name type="synonym">Chrysanthemum cinerariifolium</name>
    <dbReference type="NCBI Taxonomy" id="118510"/>
    <lineage>
        <taxon>Eukaryota</taxon>
        <taxon>Viridiplantae</taxon>
        <taxon>Streptophyta</taxon>
        <taxon>Embryophyta</taxon>
        <taxon>Tracheophyta</taxon>
        <taxon>Spermatophyta</taxon>
        <taxon>Magnoliopsida</taxon>
        <taxon>eudicotyledons</taxon>
        <taxon>Gunneridae</taxon>
        <taxon>Pentapetalae</taxon>
        <taxon>asterids</taxon>
        <taxon>campanulids</taxon>
        <taxon>Asterales</taxon>
        <taxon>Asteraceae</taxon>
        <taxon>Asteroideae</taxon>
        <taxon>Anthemideae</taxon>
        <taxon>Anthemidinae</taxon>
        <taxon>Tanacetum</taxon>
    </lineage>
</organism>